<feature type="transmembrane region" description="Helical" evidence="1">
    <location>
        <begin position="106"/>
        <end position="127"/>
    </location>
</feature>
<keyword evidence="1" id="KW-0472">Membrane</keyword>
<feature type="transmembrane region" description="Helical" evidence="1">
    <location>
        <begin position="215"/>
        <end position="234"/>
    </location>
</feature>
<keyword evidence="1" id="KW-1133">Transmembrane helix</keyword>
<keyword evidence="1" id="KW-0812">Transmembrane</keyword>
<proteinExistence type="predicted"/>
<sequence>MRKMLQIEMLKLKHSKVLWIAALAPAFIVFQGASNFLRYYDLFTGKGQNIWNQIYTQSVIFYSFLLLPILITLIMSLMGKVENDNGGWKYALTLPIKRKDMYISKFILGSCIVFINILVFIVSILIAGKMVKAPDPIPYGMIIGQPLLSYIVSFPIMIIIYIISINFSHVGVPLGLGIGLTLPTLLVANTKYWIVYPWTYPAMATSGGGLFEQNMLIYPFSIILFVAAFAIGLYKFTTKDILS</sequence>
<evidence type="ECO:0000313" key="3">
    <source>
        <dbReference type="Proteomes" id="UP000749471"/>
    </source>
</evidence>
<feature type="transmembrane region" description="Helical" evidence="1">
    <location>
        <begin position="174"/>
        <end position="195"/>
    </location>
</feature>
<organism evidence="2 3">
    <name type="scientific">Tissierella simiarum</name>
    <dbReference type="NCBI Taxonomy" id="2841534"/>
    <lineage>
        <taxon>Bacteria</taxon>
        <taxon>Bacillati</taxon>
        <taxon>Bacillota</taxon>
        <taxon>Tissierellia</taxon>
        <taxon>Tissierellales</taxon>
        <taxon>Tissierellaceae</taxon>
        <taxon>Tissierella</taxon>
    </lineage>
</organism>
<dbReference type="Pfam" id="PF12730">
    <property type="entry name" value="ABC2_membrane_4"/>
    <property type="match status" value="1"/>
</dbReference>
<protein>
    <submittedName>
        <fullName evidence="2">ABC transporter permease</fullName>
    </submittedName>
</protein>
<evidence type="ECO:0000313" key="2">
    <source>
        <dbReference type="EMBL" id="MBU5439939.1"/>
    </source>
</evidence>
<reference evidence="2 3" key="1">
    <citation type="submission" date="2021-06" db="EMBL/GenBank/DDBJ databases">
        <authorList>
            <person name="Sun Q."/>
            <person name="Li D."/>
        </authorList>
    </citation>
    <scope>NUCLEOTIDE SEQUENCE [LARGE SCALE GENOMIC DNA]</scope>
    <source>
        <strain evidence="2 3">MSJ-40</strain>
    </source>
</reference>
<dbReference type="EMBL" id="JAHLPM010000021">
    <property type="protein sequence ID" value="MBU5439939.1"/>
    <property type="molecule type" value="Genomic_DNA"/>
</dbReference>
<dbReference type="RefSeq" id="WP_216521831.1">
    <property type="nucleotide sequence ID" value="NZ_JAHLPM010000021.1"/>
</dbReference>
<dbReference type="CDD" id="cd21809">
    <property type="entry name" value="ABC-2_lan_permease-like"/>
    <property type="match status" value="1"/>
</dbReference>
<feature type="transmembrane region" description="Helical" evidence="1">
    <location>
        <begin position="59"/>
        <end position="79"/>
    </location>
</feature>
<comment type="caution">
    <text evidence="2">The sequence shown here is derived from an EMBL/GenBank/DDBJ whole genome shotgun (WGS) entry which is preliminary data.</text>
</comment>
<keyword evidence="3" id="KW-1185">Reference proteome</keyword>
<dbReference type="Proteomes" id="UP000749471">
    <property type="component" value="Unassembled WGS sequence"/>
</dbReference>
<name>A0ABS6EAZ9_9FIRM</name>
<gene>
    <name evidence="2" type="ORF">KQI42_18170</name>
</gene>
<evidence type="ECO:0000256" key="1">
    <source>
        <dbReference type="SAM" id="Phobius"/>
    </source>
</evidence>
<feature type="transmembrane region" description="Helical" evidence="1">
    <location>
        <begin position="147"/>
        <end position="167"/>
    </location>
</feature>
<accession>A0ABS6EAZ9</accession>